<evidence type="ECO:0000259" key="2">
    <source>
        <dbReference type="Pfam" id="PF03732"/>
    </source>
</evidence>
<dbReference type="Proteomes" id="UP000257109">
    <property type="component" value="Unassembled WGS sequence"/>
</dbReference>
<evidence type="ECO:0000313" key="4">
    <source>
        <dbReference type="Proteomes" id="UP000257109"/>
    </source>
</evidence>
<dbReference type="EMBL" id="QJKJ01001460">
    <property type="protein sequence ID" value="RDY07471.1"/>
    <property type="molecule type" value="Genomic_DNA"/>
</dbReference>
<feature type="non-terminal residue" evidence="3">
    <location>
        <position position="1"/>
    </location>
</feature>
<comment type="caution">
    <text evidence="3">The sequence shown here is derived from an EMBL/GenBank/DDBJ whole genome shotgun (WGS) entry which is preliminary data.</text>
</comment>
<feature type="region of interest" description="Disordered" evidence="1">
    <location>
        <begin position="1"/>
        <end position="38"/>
    </location>
</feature>
<dbReference type="AlphaFoldDB" id="A0A371HXF2"/>
<dbReference type="Pfam" id="PF03732">
    <property type="entry name" value="Retrotrans_gag"/>
    <property type="match status" value="1"/>
</dbReference>
<organism evidence="3 4">
    <name type="scientific">Mucuna pruriens</name>
    <name type="common">Velvet bean</name>
    <name type="synonym">Dolichos pruriens</name>
    <dbReference type="NCBI Taxonomy" id="157652"/>
    <lineage>
        <taxon>Eukaryota</taxon>
        <taxon>Viridiplantae</taxon>
        <taxon>Streptophyta</taxon>
        <taxon>Embryophyta</taxon>
        <taxon>Tracheophyta</taxon>
        <taxon>Spermatophyta</taxon>
        <taxon>Magnoliopsida</taxon>
        <taxon>eudicotyledons</taxon>
        <taxon>Gunneridae</taxon>
        <taxon>Pentapetalae</taxon>
        <taxon>rosids</taxon>
        <taxon>fabids</taxon>
        <taxon>Fabales</taxon>
        <taxon>Fabaceae</taxon>
        <taxon>Papilionoideae</taxon>
        <taxon>50 kb inversion clade</taxon>
        <taxon>NPAAA clade</taxon>
        <taxon>indigoferoid/millettioid clade</taxon>
        <taxon>Phaseoleae</taxon>
        <taxon>Mucuna</taxon>
    </lineage>
</organism>
<dbReference type="OrthoDB" id="1934635at2759"/>
<keyword evidence="4" id="KW-1185">Reference proteome</keyword>
<name>A0A371HXF2_MUCPR</name>
<dbReference type="InterPro" id="IPR005162">
    <property type="entry name" value="Retrotrans_gag_dom"/>
</dbReference>
<protein>
    <recommendedName>
        <fullName evidence="2">Retrotransposon gag domain-containing protein</fullName>
    </recommendedName>
</protein>
<sequence length="86" mass="10501">MSGSSISYRSHKHGNNERLERHGRHKRGKDKPKRDNLESVKCKELREKFVPTYYARELYVKLQRLYQWSKGVEEYFKEMEMCMMRA</sequence>
<feature type="domain" description="Retrotransposon gag" evidence="2">
    <location>
        <begin position="42"/>
        <end position="85"/>
    </location>
</feature>
<reference evidence="3" key="1">
    <citation type="submission" date="2018-05" db="EMBL/GenBank/DDBJ databases">
        <title>Draft genome of Mucuna pruriens seed.</title>
        <authorList>
            <person name="Nnadi N.E."/>
            <person name="Vos R."/>
            <person name="Hasami M.H."/>
            <person name="Devisetty U.K."/>
            <person name="Aguiy J.C."/>
        </authorList>
    </citation>
    <scope>NUCLEOTIDE SEQUENCE [LARGE SCALE GENOMIC DNA]</scope>
    <source>
        <strain evidence="3">JCA_2017</strain>
    </source>
</reference>
<accession>A0A371HXF2</accession>
<evidence type="ECO:0000256" key="1">
    <source>
        <dbReference type="SAM" id="MobiDB-lite"/>
    </source>
</evidence>
<evidence type="ECO:0000313" key="3">
    <source>
        <dbReference type="EMBL" id="RDY07471.1"/>
    </source>
</evidence>
<feature type="compositionally biased region" description="Basic residues" evidence="1">
    <location>
        <begin position="21"/>
        <end position="31"/>
    </location>
</feature>
<gene>
    <name evidence="3" type="ORF">CR513_08412</name>
</gene>
<proteinExistence type="predicted"/>